<gene>
    <name evidence="1" type="ORF">LIQ10_01495</name>
</gene>
<reference evidence="1" key="1">
    <citation type="submission" date="2021-10" db="EMBL/GenBank/DDBJ databases">
        <title>Collection of gut derived symbiotic bacterial strains cultured from healthy donors.</title>
        <authorList>
            <person name="Lin H."/>
            <person name="Littmann E."/>
            <person name="Claire K."/>
            <person name="Pamer E."/>
        </authorList>
    </citation>
    <scope>NUCLEOTIDE SEQUENCE</scope>
    <source>
        <strain evidence="1">MSK.23.4</strain>
    </source>
</reference>
<accession>A0AAJ1AWJ9</accession>
<name>A0AAJ1AWJ9_MEDGN</name>
<dbReference type="EMBL" id="JAJBNC010000002">
    <property type="protein sequence ID" value="MCB5492417.1"/>
    <property type="molecule type" value="Genomic_DNA"/>
</dbReference>
<sequence>MKIDIDFDEIMRRNLNAAISASVALADKNPEAAGYAEQFERFAKISANITIGILRDYHAMLEKSLGTDDTIH</sequence>
<proteinExistence type="predicted"/>
<dbReference type="Proteomes" id="UP001297422">
    <property type="component" value="Unassembled WGS sequence"/>
</dbReference>
<organism evidence="1 2">
    <name type="scientific">Mediterraneibacter gnavus</name>
    <name type="common">Ruminococcus gnavus</name>
    <dbReference type="NCBI Taxonomy" id="33038"/>
    <lineage>
        <taxon>Bacteria</taxon>
        <taxon>Bacillati</taxon>
        <taxon>Bacillota</taxon>
        <taxon>Clostridia</taxon>
        <taxon>Lachnospirales</taxon>
        <taxon>Lachnospiraceae</taxon>
        <taxon>Mediterraneibacter</taxon>
    </lineage>
</organism>
<evidence type="ECO:0000313" key="2">
    <source>
        <dbReference type="Proteomes" id="UP001297422"/>
    </source>
</evidence>
<protein>
    <submittedName>
        <fullName evidence="1">Uncharacterized protein</fullName>
    </submittedName>
</protein>
<dbReference type="RefSeq" id="WP_055296887.1">
    <property type="nucleotide sequence ID" value="NZ_JAAIMT010000082.1"/>
</dbReference>
<evidence type="ECO:0000313" key="1">
    <source>
        <dbReference type="EMBL" id="MCB5492417.1"/>
    </source>
</evidence>
<comment type="caution">
    <text evidence="1">The sequence shown here is derived from an EMBL/GenBank/DDBJ whole genome shotgun (WGS) entry which is preliminary data.</text>
</comment>
<dbReference type="AlphaFoldDB" id="A0AAJ1AWJ9"/>